<reference evidence="6" key="1">
    <citation type="submission" date="2016-10" db="EMBL/GenBank/DDBJ databases">
        <authorList>
            <person name="Varghese N."/>
            <person name="Submissions S."/>
        </authorList>
    </citation>
    <scope>NUCLEOTIDE SEQUENCE [LARGE SCALE GENOMIC DNA]</scope>
    <source>
        <strain evidence="6">CGMCC 1.3431</strain>
    </source>
</reference>
<keyword evidence="6" id="KW-1185">Reference proteome</keyword>
<protein>
    <submittedName>
        <fullName evidence="5">Beta-glucosidase</fullName>
    </submittedName>
</protein>
<dbReference type="InterPro" id="IPR002772">
    <property type="entry name" value="Glyco_hydro_3_C"/>
</dbReference>
<keyword evidence="3" id="KW-0732">Signal</keyword>
<dbReference type="Gene3D" id="3.20.20.300">
    <property type="entry name" value="Glycoside hydrolase, family 3, N-terminal domain"/>
    <property type="match status" value="1"/>
</dbReference>
<dbReference type="PRINTS" id="PR00133">
    <property type="entry name" value="GLHYDRLASE3"/>
</dbReference>
<dbReference type="SUPFAM" id="SSF51445">
    <property type="entry name" value="(Trans)glycosidases"/>
    <property type="match status" value="1"/>
</dbReference>
<dbReference type="Pfam" id="PF14310">
    <property type="entry name" value="Fn3-like"/>
    <property type="match status" value="1"/>
</dbReference>
<keyword evidence="2" id="KW-0378">Hydrolase</keyword>
<evidence type="ECO:0000256" key="2">
    <source>
        <dbReference type="ARBA" id="ARBA00022801"/>
    </source>
</evidence>
<comment type="similarity">
    <text evidence="1">Belongs to the glycosyl hydrolase 3 family.</text>
</comment>
<dbReference type="InterPro" id="IPR026891">
    <property type="entry name" value="Fn3-like"/>
</dbReference>
<dbReference type="Pfam" id="PF00933">
    <property type="entry name" value="Glyco_hydro_3"/>
    <property type="match status" value="1"/>
</dbReference>
<dbReference type="STRING" id="260084.SAMN02927928_0018"/>
<organism evidence="5 6">
    <name type="scientific">Asticcacaulis taihuensis</name>
    <dbReference type="NCBI Taxonomy" id="260084"/>
    <lineage>
        <taxon>Bacteria</taxon>
        <taxon>Pseudomonadati</taxon>
        <taxon>Pseudomonadota</taxon>
        <taxon>Alphaproteobacteria</taxon>
        <taxon>Caulobacterales</taxon>
        <taxon>Caulobacteraceae</taxon>
        <taxon>Asticcacaulis</taxon>
    </lineage>
</organism>
<sequence length="739" mass="77195">MKPTPSIAARLARATSVTALIVALALPVAAAATDTQPWQNTSLSADQRAALLEKALTPDERLSLVHGPMAMIFFPGMKLPKGAIGSAGFIPGIPRLGIPAQQESDASLGVTNPGNVRPGDTATALPSSLLLAATFNPDLAFKGGVVVGQEARSRGINVQLAGGVNLARDPRGGRNFEYAGEDPLLAGTIAGAAIKGIESQHVISTMKHFAINDQETGRNFANSIISESAMRESDLLAFQIALETGQPGSVMCSYNLVNGAYACGNDHLLNTVLKGDWGYKGYVMSDWGAVKSTDFAVKGLDQQSGEQLDKQVWFGAPLKAAIDNGSIPAARLSDMSRRILRSMFAAGLFDSPAPVTVDRAANAEVSRQAAAEGIVLLKNEGNLLPLAATAKNILIVGGHADAGVLSGGGSSQVTSDVNQVAIPVGGEGMMAAFNRMNFHTSSPVKALKDRLPNANIRFDTGRYPAEAARKAKEADLVIVFGNQWMAEGDDAADLSLPDGQDALIATLAEANPHTIVVLQTGGAVTMPWLGKTPAVIEAWYSGQKGGEAIADVLTGAVNPSGHLPVTFPQSIDQYPRATMPGLGLPDGQVFDVHYDEGSDIGYRRFAKLNQKALFPFGHGLSYTQFAYSDVKVTGGKTLSVSFKVTNTGAVAGKDAPQVYLDQAPGGAVKRLIGFSKVSLAPGESTTVTVTADQRLLSRFDEKTGQWLQAGGQYNVSVAHDAEDAGVTGSATLVAGIRKP</sequence>
<dbReference type="InterPro" id="IPR013783">
    <property type="entry name" value="Ig-like_fold"/>
</dbReference>
<evidence type="ECO:0000259" key="4">
    <source>
        <dbReference type="SMART" id="SM01217"/>
    </source>
</evidence>
<evidence type="ECO:0000313" key="5">
    <source>
        <dbReference type="EMBL" id="SCW82720.1"/>
    </source>
</evidence>
<feature type="domain" description="Fibronectin type III-like" evidence="4">
    <location>
        <begin position="654"/>
        <end position="721"/>
    </location>
</feature>
<feature type="chain" id="PRO_5011528337" evidence="3">
    <location>
        <begin position="31"/>
        <end position="739"/>
    </location>
</feature>
<dbReference type="GO" id="GO:0005975">
    <property type="term" value="P:carbohydrate metabolic process"/>
    <property type="evidence" value="ECO:0007669"/>
    <property type="project" value="InterPro"/>
</dbReference>
<dbReference type="SUPFAM" id="SSF52279">
    <property type="entry name" value="Beta-D-glucan exohydrolase, C-terminal domain"/>
    <property type="match status" value="1"/>
</dbReference>
<dbReference type="AlphaFoldDB" id="A0A1G4TMS0"/>
<evidence type="ECO:0000256" key="3">
    <source>
        <dbReference type="SAM" id="SignalP"/>
    </source>
</evidence>
<dbReference type="EMBL" id="FMTS01000010">
    <property type="protein sequence ID" value="SCW82720.1"/>
    <property type="molecule type" value="Genomic_DNA"/>
</dbReference>
<proteinExistence type="inferred from homology"/>
<dbReference type="Gene3D" id="2.60.40.10">
    <property type="entry name" value="Immunoglobulins"/>
    <property type="match status" value="1"/>
</dbReference>
<dbReference type="PANTHER" id="PTHR42715:SF10">
    <property type="entry name" value="BETA-GLUCOSIDASE"/>
    <property type="match status" value="1"/>
</dbReference>
<evidence type="ECO:0000256" key="1">
    <source>
        <dbReference type="ARBA" id="ARBA00005336"/>
    </source>
</evidence>
<dbReference type="OrthoDB" id="9781691at2"/>
<accession>A0A1G4TMS0</accession>
<dbReference type="InterPro" id="IPR036962">
    <property type="entry name" value="Glyco_hydro_3_N_sf"/>
</dbReference>
<dbReference type="Proteomes" id="UP000199150">
    <property type="component" value="Unassembled WGS sequence"/>
</dbReference>
<dbReference type="InterPro" id="IPR001764">
    <property type="entry name" value="Glyco_hydro_3_N"/>
</dbReference>
<dbReference type="PANTHER" id="PTHR42715">
    <property type="entry name" value="BETA-GLUCOSIDASE"/>
    <property type="match status" value="1"/>
</dbReference>
<dbReference type="InterPro" id="IPR036881">
    <property type="entry name" value="Glyco_hydro_3_C_sf"/>
</dbReference>
<dbReference type="FunFam" id="3.20.20.300:FF:000016">
    <property type="entry name" value="Exported beta-glucosidase"/>
    <property type="match status" value="1"/>
</dbReference>
<dbReference type="InterPro" id="IPR050288">
    <property type="entry name" value="Cellulose_deg_GH3"/>
</dbReference>
<gene>
    <name evidence="5" type="ORF">SAMN02927928_0018</name>
</gene>
<evidence type="ECO:0000313" key="6">
    <source>
        <dbReference type="Proteomes" id="UP000199150"/>
    </source>
</evidence>
<dbReference type="Gene3D" id="3.40.50.1700">
    <property type="entry name" value="Glycoside hydrolase family 3 C-terminal domain"/>
    <property type="match status" value="1"/>
</dbReference>
<dbReference type="Pfam" id="PF01915">
    <property type="entry name" value="Glyco_hydro_3_C"/>
    <property type="match status" value="1"/>
</dbReference>
<dbReference type="GO" id="GO:0004553">
    <property type="term" value="F:hydrolase activity, hydrolyzing O-glycosyl compounds"/>
    <property type="evidence" value="ECO:0007669"/>
    <property type="project" value="InterPro"/>
</dbReference>
<feature type="signal peptide" evidence="3">
    <location>
        <begin position="1"/>
        <end position="30"/>
    </location>
</feature>
<name>A0A1G4TMS0_9CAUL</name>
<dbReference type="RefSeq" id="WP_090650723.1">
    <property type="nucleotide sequence ID" value="NZ_CBCRYE010000008.1"/>
</dbReference>
<dbReference type="SMART" id="SM01217">
    <property type="entry name" value="Fn3_like"/>
    <property type="match status" value="1"/>
</dbReference>
<dbReference type="InterPro" id="IPR017853">
    <property type="entry name" value="GH"/>
</dbReference>